<dbReference type="GO" id="GO:0120316">
    <property type="term" value="P:sperm flagellum assembly"/>
    <property type="evidence" value="ECO:0007669"/>
    <property type="project" value="Ensembl"/>
</dbReference>
<gene>
    <name evidence="3" type="primary">CEP128</name>
</gene>
<dbReference type="PANTHER" id="PTHR46657">
    <property type="entry name" value="CENTROSOMAL PROTEIN OF 128 KDA"/>
    <property type="match status" value="1"/>
</dbReference>
<reference evidence="3" key="3">
    <citation type="submission" date="2025-09" db="UniProtKB">
        <authorList>
            <consortium name="Ensembl"/>
        </authorList>
    </citation>
    <scope>IDENTIFICATION</scope>
</reference>
<reference evidence="3" key="2">
    <citation type="submission" date="2025-08" db="UniProtKB">
        <authorList>
            <consortium name="Ensembl"/>
        </authorList>
    </citation>
    <scope>IDENTIFICATION</scope>
</reference>
<feature type="coiled-coil region" evidence="1">
    <location>
        <begin position="634"/>
        <end position="813"/>
    </location>
</feature>
<dbReference type="GO" id="GO:0000922">
    <property type="term" value="C:spindle pole"/>
    <property type="evidence" value="ECO:0007669"/>
    <property type="project" value="Ensembl"/>
</dbReference>
<dbReference type="GeneTree" id="ENSGT00390000007020"/>
<proteinExistence type="predicted"/>
<dbReference type="PANTHER" id="PTHR46657:SF1">
    <property type="entry name" value="CENTROSOMAL PROTEIN OF 128 KDA"/>
    <property type="match status" value="1"/>
</dbReference>
<evidence type="ECO:0000313" key="3">
    <source>
        <dbReference type="Ensembl" id="ENSVURP00010019087.1"/>
    </source>
</evidence>
<feature type="region of interest" description="Disordered" evidence="2">
    <location>
        <begin position="317"/>
        <end position="351"/>
    </location>
</feature>
<dbReference type="GO" id="GO:0120103">
    <property type="term" value="C:centriolar subdistal appendage"/>
    <property type="evidence" value="ECO:0007669"/>
    <property type="project" value="Ensembl"/>
</dbReference>
<dbReference type="InterPro" id="IPR026652">
    <property type="entry name" value="CEP128"/>
</dbReference>
<sequence>MAESSSESEYYRHGRLDRRKPRTHRLHATDVTAKIHTLTSTLQDTNRNLRQVDQMLGQYRDYSNEQTEAIENLRETLEQSIGQLRSQRLFRNSEVRSASLSSLYVSDLDGPSVTDSHHHFRPSSPLRDSREPQGSRLHRSRSTCVRFLDEPDDLAQLHSLHQSLRDLSNEQARLGDDLNRELSRRNRSDAQTKKTLEELSVRLDESHRQDTVSERVEKRLQEIERVMHNERQLVERRQEQLGLMSLQLQEALRKQDAKASENEGLMKTKLRQSEREKIKVEQQLETSRRLLAQSESSRESLLLQVEDLHAQLLTYQAPQISRQQKNQQNEHGDDRRLRRGAERSDQEKQELEKQISELKAKLNHNVMMSEVQELKRCIERKDKERAQLEEQTEALASDLEKRERQQVRMLEQLTEIQKRYEVCESELTHANSQVRELVQQAEESTKEAERYLSEFQRSEALRQELEKKKEELRTKAQESIRQWKLKYKALERDLEKQNEAVLHLTEKNHQMLKEKDDLKGQLHLASGRIENLRQELNDIITKRANQEEELHCKERKLNDMTCRQKDLEQEVRNLRDTIHQLENELQKQSKVHNQISTEKEHLEKEIADIKIFREKDKEKLFEFQETIKQLSSSRAELVIKMTEEERAKKEALKNLSDLRKMEGSNQEETSIVIRQLKVERDVHQKELEDLRTELQNMKTKHDRNIQELKLQFKQEQSEAESHIRSLKAENLEDKNVAKIHRWQMEKIKVQCEKLAEELAHQEDENSKLKRKYHLVKQQLEDKEKQLSNDEEHLRKMEETRIQLKDQLLSMETEQESIFDMLGREIDVACEIFSRDSLDKFKAVSTIADIHLDVRHDPHRWLAESKTKLQWLCEEVRERENKEKKLKQQLLLYKHQLKDMTQMKESEHQSLFDQIEKQEQLLEEIHRERKDLLEKNQKKDEEMEYLQGRVCALERSTRVALDHLESVPEKLSLLEDFKDFGDRKMNVSPPIDQGEGFPPSWKERSSTFQHSSCLSQADSYIKKMIPLDSISTKEDATNVIMNGIRSQARKEKLDSNKNKM</sequence>
<feature type="coiled-coil region" evidence="1">
    <location>
        <begin position="213"/>
        <end position="240"/>
    </location>
</feature>
<evidence type="ECO:0000256" key="2">
    <source>
        <dbReference type="SAM" id="MobiDB-lite"/>
    </source>
</evidence>
<feature type="compositionally biased region" description="Polar residues" evidence="2">
    <location>
        <begin position="317"/>
        <end position="327"/>
    </location>
</feature>
<dbReference type="GO" id="GO:0005794">
    <property type="term" value="C:Golgi apparatus"/>
    <property type="evidence" value="ECO:0007669"/>
    <property type="project" value="Ensembl"/>
</dbReference>
<name>A0A4X2LDQ0_VOMUR</name>
<dbReference type="GO" id="GO:0031965">
    <property type="term" value="C:nuclear membrane"/>
    <property type="evidence" value="ECO:0007669"/>
    <property type="project" value="Ensembl"/>
</dbReference>
<keyword evidence="4" id="KW-1185">Reference proteome</keyword>
<dbReference type="Ensembl" id="ENSVURT00010021708.1">
    <property type="protein sequence ID" value="ENSVURP00010019087.1"/>
    <property type="gene ID" value="ENSVURG00010014534.1"/>
</dbReference>
<feature type="coiled-coil region" evidence="1">
    <location>
        <begin position="907"/>
        <end position="948"/>
    </location>
</feature>
<dbReference type="STRING" id="29139.ENSVURP00010019087"/>
<reference evidence="4" key="1">
    <citation type="submission" date="2018-12" db="EMBL/GenBank/DDBJ databases">
        <authorList>
            <person name="Yazar S."/>
        </authorList>
    </citation>
    <scope>NUCLEOTIDE SEQUENCE [LARGE SCALE GENOMIC DNA]</scope>
</reference>
<feature type="compositionally biased region" description="Basic and acidic residues" evidence="2">
    <location>
        <begin position="328"/>
        <end position="351"/>
    </location>
</feature>
<dbReference type="GO" id="GO:0008104">
    <property type="term" value="P:intracellular protein localization"/>
    <property type="evidence" value="ECO:0007669"/>
    <property type="project" value="Ensembl"/>
</dbReference>
<evidence type="ECO:0000313" key="4">
    <source>
        <dbReference type="Proteomes" id="UP000314987"/>
    </source>
</evidence>
<protein>
    <submittedName>
        <fullName evidence="3">Centrosomal protein 128</fullName>
    </submittedName>
</protein>
<feature type="region of interest" description="Disordered" evidence="2">
    <location>
        <begin position="110"/>
        <end position="141"/>
    </location>
</feature>
<dbReference type="OMA" id="ITSTLQX"/>
<dbReference type="Proteomes" id="UP000314987">
    <property type="component" value="Unassembled WGS sequence"/>
</dbReference>
<organism evidence="3 4">
    <name type="scientific">Vombatus ursinus</name>
    <name type="common">Common wombat</name>
    <dbReference type="NCBI Taxonomy" id="29139"/>
    <lineage>
        <taxon>Eukaryota</taxon>
        <taxon>Metazoa</taxon>
        <taxon>Chordata</taxon>
        <taxon>Craniata</taxon>
        <taxon>Vertebrata</taxon>
        <taxon>Euteleostomi</taxon>
        <taxon>Mammalia</taxon>
        <taxon>Metatheria</taxon>
        <taxon>Diprotodontia</taxon>
        <taxon>Vombatidae</taxon>
        <taxon>Vombatus</taxon>
    </lineage>
</organism>
<dbReference type="GO" id="GO:0005814">
    <property type="term" value="C:centriole"/>
    <property type="evidence" value="ECO:0007669"/>
    <property type="project" value="Ensembl"/>
</dbReference>
<dbReference type="AlphaFoldDB" id="A0A4X2LDQ0"/>
<dbReference type="GO" id="GO:0010468">
    <property type="term" value="P:regulation of gene expression"/>
    <property type="evidence" value="ECO:0007669"/>
    <property type="project" value="Ensembl"/>
</dbReference>
<dbReference type="GO" id="GO:0005813">
    <property type="term" value="C:centrosome"/>
    <property type="evidence" value="ECO:0007669"/>
    <property type="project" value="Ensembl"/>
</dbReference>
<accession>A0A4X2LDQ0</accession>
<keyword evidence="1" id="KW-0175">Coiled coil</keyword>
<feature type="region of interest" description="Disordered" evidence="2">
    <location>
        <begin position="1"/>
        <end position="22"/>
    </location>
</feature>
<evidence type="ECO:0000256" key="1">
    <source>
        <dbReference type="SAM" id="Coils"/>
    </source>
</evidence>